<evidence type="ECO:0000313" key="3">
    <source>
        <dbReference type="Proteomes" id="UP000006765"/>
    </source>
</evidence>
<evidence type="ECO:0008006" key="4">
    <source>
        <dbReference type="Google" id="ProtNLM"/>
    </source>
</evidence>
<dbReference type="AlphaFoldDB" id="K2GP01"/>
<evidence type="ECO:0000256" key="1">
    <source>
        <dbReference type="SAM" id="Phobius"/>
    </source>
</evidence>
<dbReference type="RefSeq" id="WP_007426406.1">
    <property type="nucleotide sequence ID" value="NZ_AMGO01000021.1"/>
</dbReference>
<sequence length="65" mass="7071">MAIRTEHALHRSRRSRNVGVGLVLVGFIAIIFGLTVVKVESLGETDSFDQIRGGVLLPGEEDPLK</sequence>
<dbReference type="Proteomes" id="UP000006765">
    <property type="component" value="Unassembled WGS sequence"/>
</dbReference>
<keyword evidence="3" id="KW-1185">Reference proteome</keyword>
<keyword evidence="1" id="KW-0472">Membrane</keyword>
<proteinExistence type="predicted"/>
<reference evidence="2 3" key="1">
    <citation type="journal article" date="2012" name="J. Bacteriol.">
        <title>Draft Genome Sequence of Oceaniovalibus guishaninsula JLT2003T.</title>
        <authorList>
            <person name="Tang K."/>
            <person name="Liu K."/>
            <person name="Jiao N."/>
        </authorList>
    </citation>
    <scope>NUCLEOTIDE SEQUENCE [LARGE SCALE GENOMIC DNA]</scope>
    <source>
        <strain evidence="2 3">JLT2003</strain>
    </source>
</reference>
<organism evidence="2 3">
    <name type="scientific">Oceaniovalibus guishaninsula JLT2003</name>
    <dbReference type="NCBI Taxonomy" id="1231392"/>
    <lineage>
        <taxon>Bacteria</taxon>
        <taxon>Pseudomonadati</taxon>
        <taxon>Pseudomonadota</taxon>
        <taxon>Alphaproteobacteria</taxon>
        <taxon>Rhodobacterales</taxon>
        <taxon>Roseobacteraceae</taxon>
        <taxon>Oceaniovalibus</taxon>
    </lineage>
</organism>
<name>K2GP01_9RHOB</name>
<dbReference type="STRING" id="1231392.OCGS_1254"/>
<gene>
    <name evidence="2" type="ORF">OCGS_1254</name>
</gene>
<keyword evidence="1" id="KW-1133">Transmembrane helix</keyword>
<feature type="transmembrane region" description="Helical" evidence="1">
    <location>
        <begin position="20"/>
        <end position="39"/>
    </location>
</feature>
<dbReference type="OrthoDB" id="7871759at2"/>
<evidence type="ECO:0000313" key="2">
    <source>
        <dbReference type="EMBL" id="EKE44416.1"/>
    </source>
</evidence>
<accession>K2GP01</accession>
<dbReference type="eggNOG" id="ENOG50339KW">
    <property type="taxonomic scope" value="Bacteria"/>
</dbReference>
<protein>
    <recommendedName>
        <fullName evidence="4">Cytochrome C oxidase assembly protein</fullName>
    </recommendedName>
</protein>
<keyword evidence="1" id="KW-0812">Transmembrane</keyword>
<comment type="caution">
    <text evidence="2">The sequence shown here is derived from an EMBL/GenBank/DDBJ whole genome shotgun (WGS) entry which is preliminary data.</text>
</comment>
<dbReference type="EMBL" id="AMGO01000021">
    <property type="protein sequence ID" value="EKE44416.1"/>
    <property type="molecule type" value="Genomic_DNA"/>
</dbReference>